<dbReference type="Gene3D" id="3.40.50.300">
    <property type="entry name" value="P-loop containing nucleotide triphosphate hydrolases"/>
    <property type="match status" value="1"/>
</dbReference>
<dbReference type="Proteomes" id="UP000094741">
    <property type="component" value="Unassembled WGS sequence"/>
</dbReference>
<dbReference type="eggNOG" id="COG0455">
    <property type="taxonomic scope" value="Bacteria"/>
</dbReference>
<dbReference type="RefSeq" id="WP_017041488.1">
    <property type="nucleotide sequence ID" value="NZ_AJYQ02000091.1"/>
</dbReference>
<accession>A0A1E5BF75</accession>
<dbReference type="PANTHER" id="PTHR13696:SF99">
    <property type="entry name" value="COBYRINIC ACID AC-DIAMIDE SYNTHASE"/>
    <property type="match status" value="1"/>
</dbReference>
<reference evidence="3 4" key="1">
    <citation type="journal article" date="2012" name="Science">
        <title>Ecological populations of bacteria act as socially cohesive units of antibiotic production and resistance.</title>
        <authorList>
            <person name="Cordero O.X."/>
            <person name="Wildschutte H."/>
            <person name="Kirkup B."/>
            <person name="Proehl S."/>
            <person name="Ngo L."/>
            <person name="Hussain F."/>
            <person name="Le Roux F."/>
            <person name="Mincer T."/>
            <person name="Polz M.F."/>
        </authorList>
    </citation>
    <scope>NUCLEOTIDE SEQUENCE [LARGE SCALE GENOMIC DNA]</scope>
    <source>
        <strain evidence="3 4">ZF-129</strain>
    </source>
</reference>
<dbReference type="AlphaFoldDB" id="A0A1E5BF75"/>
<keyword evidence="1" id="KW-0472">Membrane</keyword>
<dbReference type="InterPro" id="IPR025669">
    <property type="entry name" value="AAA_dom"/>
</dbReference>
<dbReference type="OrthoDB" id="7068463at2"/>
<keyword evidence="1" id="KW-1133">Transmembrane helix</keyword>
<evidence type="ECO:0000313" key="4">
    <source>
        <dbReference type="Proteomes" id="UP000094741"/>
    </source>
</evidence>
<name>A0A1E5BF75_9VIBR</name>
<feature type="transmembrane region" description="Helical" evidence="1">
    <location>
        <begin position="288"/>
        <end position="306"/>
    </location>
</feature>
<dbReference type="InterPro" id="IPR027417">
    <property type="entry name" value="P-loop_NTPase"/>
</dbReference>
<dbReference type="PANTHER" id="PTHR13696">
    <property type="entry name" value="P-LOOP CONTAINING NUCLEOSIDE TRIPHOSPHATE HYDROLASE"/>
    <property type="match status" value="1"/>
</dbReference>
<sequence>MPEPKIINIVSGKGGTGKTLLTAVLADLLGNENHSTLIIDLDVFVRGLTSLLYYHKKERLELIEDGEISIADFFIGKGDLEVSGASKVATARYRAFDVVPSVSRVDEILKFTDLMPDTKGEAIELLNALLSKVSKSYDFILLDSRAGYDELVAASHFISDVTLCVEEEDSISKITSDNLINQLREDSTSSIFRLRNKTRSDNLDLAQQGGVEYLGAVPFDMDVMRSFGTKYFWDDISRTIYKSSIAKCWNKLSNKLGWNVTVDEFRSKPFGNEKVERKLQFFAVKDRILLVYGLIIGFVGMVYPLIDIAWLMSMLDDQEGFIRIVSMLTGAAGFSLAAWIILKNKK</sequence>
<dbReference type="InterPro" id="IPR050678">
    <property type="entry name" value="DNA_Partitioning_ATPase"/>
</dbReference>
<keyword evidence="1" id="KW-0812">Transmembrane</keyword>
<dbReference type="STRING" id="1187848.A1QO_07920"/>
<dbReference type="Pfam" id="PF13614">
    <property type="entry name" value="AAA_31"/>
    <property type="match status" value="1"/>
</dbReference>
<proteinExistence type="predicted"/>
<dbReference type="EMBL" id="AJYQ02000091">
    <property type="protein sequence ID" value="OEE34436.1"/>
    <property type="molecule type" value="Genomic_DNA"/>
</dbReference>
<dbReference type="SUPFAM" id="SSF52540">
    <property type="entry name" value="P-loop containing nucleoside triphosphate hydrolases"/>
    <property type="match status" value="1"/>
</dbReference>
<gene>
    <name evidence="3" type="ORF">A1QO_07920</name>
</gene>
<evidence type="ECO:0000256" key="1">
    <source>
        <dbReference type="SAM" id="Phobius"/>
    </source>
</evidence>
<feature type="domain" description="AAA" evidence="2">
    <location>
        <begin position="5"/>
        <end position="169"/>
    </location>
</feature>
<evidence type="ECO:0000313" key="3">
    <source>
        <dbReference type="EMBL" id="OEE34436.1"/>
    </source>
</evidence>
<protein>
    <recommendedName>
        <fullName evidence="2">AAA domain-containing protein</fullName>
    </recommendedName>
</protein>
<organism evidence="3 4">
    <name type="scientific">Vibrio genomosp. F10 str. ZF-129</name>
    <dbReference type="NCBI Taxonomy" id="1187848"/>
    <lineage>
        <taxon>Bacteria</taxon>
        <taxon>Pseudomonadati</taxon>
        <taxon>Pseudomonadota</taxon>
        <taxon>Gammaproteobacteria</taxon>
        <taxon>Vibrionales</taxon>
        <taxon>Vibrionaceae</taxon>
        <taxon>Vibrio</taxon>
    </lineage>
</organism>
<feature type="transmembrane region" description="Helical" evidence="1">
    <location>
        <begin position="321"/>
        <end position="342"/>
    </location>
</feature>
<evidence type="ECO:0000259" key="2">
    <source>
        <dbReference type="Pfam" id="PF13614"/>
    </source>
</evidence>
<comment type="caution">
    <text evidence="3">The sequence shown here is derived from an EMBL/GenBank/DDBJ whole genome shotgun (WGS) entry which is preliminary data.</text>
</comment>